<evidence type="ECO:0000256" key="1">
    <source>
        <dbReference type="SAM" id="SignalP"/>
    </source>
</evidence>
<sequence length="356" mass="39206">MGKRKCIWGILVLFVLLWAMPITAQTAEEYAFGENLVSWNGTTFVGSRDKVYCIEPGVTPWNVMLDYATGRDFFASGNELFFIADSGSETFLCFYDMLEKAPYVVIPTTESAELVGRNENKLYYLDLDDGRQSYEGKTLRSYDLSTGNVTALAEGIGRAMYWNGIIIMSGAASDASPVEIMMLDANEQIGLVDENCVANFWAGQEGFYYFRCNMTDDISWDGVTLCTIDTNGRRDISGYAGNYIYPSVIGIPAGNSYFYFAVNEGGVIAGKAASVETGQVADVNFPESMGIPVLYRDGDAGYWYMNKNLYYWSGAGYENVLSVGSSLDDVFLGVADGMGYYDKAGEGDTLMQVPLR</sequence>
<evidence type="ECO:0008006" key="4">
    <source>
        <dbReference type="Google" id="ProtNLM"/>
    </source>
</evidence>
<protein>
    <recommendedName>
        <fullName evidence="4">Cell surface protein</fullName>
    </recommendedName>
</protein>
<feature type="signal peptide" evidence="1">
    <location>
        <begin position="1"/>
        <end position="24"/>
    </location>
</feature>
<keyword evidence="1" id="KW-0732">Signal</keyword>
<accession>A0A9D1P0I7</accession>
<dbReference type="Proteomes" id="UP000886889">
    <property type="component" value="Unassembled WGS sequence"/>
</dbReference>
<feature type="chain" id="PRO_5039344208" description="Cell surface protein" evidence="1">
    <location>
        <begin position="25"/>
        <end position="356"/>
    </location>
</feature>
<organism evidence="2 3">
    <name type="scientific">Candidatus Merdiplasma excrementigallinarum</name>
    <dbReference type="NCBI Taxonomy" id="2840864"/>
    <lineage>
        <taxon>Bacteria</taxon>
        <taxon>Bacillati</taxon>
        <taxon>Bacillota</taxon>
        <taxon>Clostridia</taxon>
        <taxon>Lachnospirales</taxon>
        <taxon>Lachnospiraceae</taxon>
        <taxon>Lachnospiraceae incertae sedis</taxon>
        <taxon>Candidatus Merdiplasma</taxon>
    </lineage>
</organism>
<evidence type="ECO:0000313" key="2">
    <source>
        <dbReference type="EMBL" id="HIV23569.1"/>
    </source>
</evidence>
<dbReference type="AlphaFoldDB" id="A0A9D1P0I7"/>
<reference evidence="2" key="1">
    <citation type="submission" date="2020-10" db="EMBL/GenBank/DDBJ databases">
        <authorList>
            <person name="Gilroy R."/>
        </authorList>
    </citation>
    <scope>NUCLEOTIDE SEQUENCE</scope>
    <source>
        <strain evidence="2">ChiBcec6-7307</strain>
    </source>
</reference>
<comment type="caution">
    <text evidence="2">The sequence shown here is derived from an EMBL/GenBank/DDBJ whole genome shotgun (WGS) entry which is preliminary data.</text>
</comment>
<name>A0A9D1P0I7_9FIRM</name>
<proteinExistence type="predicted"/>
<evidence type="ECO:0000313" key="3">
    <source>
        <dbReference type="Proteomes" id="UP000886889"/>
    </source>
</evidence>
<dbReference type="EMBL" id="DVOS01000056">
    <property type="protein sequence ID" value="HIV23569.1"/>
    <property type="molecule type" value="Genomic_DNA"/>
</dbReference>
<gene>
    <name evidence="2" type="ORF">IAC80_06485</name>
</gene>
<reference evidence="2" key="2">
    <citation type="journal article" date="2021" name="PeerJ">
        <title>Extensive microbial diversity within the chicken gut microbiome revealed by metagenomics and culture.</title>
        <authorList>
            <person name="Gilroy R."/>
            <person name="Ravi A."/>
            <person name="Getino M."/>
            <person name="Pursley I."/>
            <person name="Horton D.L."/>
            <person name="Alikhan N.F."/>
            <person name="Baker D."/>
            <person name="Gharbi K."/>
            <person name="Hall N."/>
            <person name="Watson M."/>
            <person name="Adriaenssens E.M."/>
            <person name="Foster-Nyarko E."/>
            <person name="Jarju S."/>
            <person name="Secka A."/>
            <person name="Antonio M."/>
            <person name="Oren A."/>
            <person name="Chaudhuri R.R."/>
            <person name="La Ragione R."/>
            <person name="Hildebrand F."/>
            <person name="Pallen M.J."/>
        </authorList>
    </citation>
    <scope>NUCLEOTIDE SEQUENCE</scope>
    <source>
        <strain evidence="2">ChiBcec6-7307</strain>
    </source>
</reference>